<dbReference type="InterPro" id="IPR001680">
    <property type="entry name" value="WD40_rpt"/>
</dbReference>
<proteinExistence type="predicted"/>
<dbReference type="InterPro" id="IPR019775">
    <property type="entry name" value="WD40_repeat_CS"/>
</dbReference>
<dbReference type="eggNOG" id="KOG4155">
    <property type="taxonomic scope" value="Eukaryota"/>
</dbReference>
<dbReference type="InterPro" id="IPR036322">
    <property type="entry name" value="WD40_repeat_dom_sf"/>
</dbReference>
<dbReference type="InterPro" id="IPR015943">
    <property type="entry name" value="WD40/YVTN_repeat-like_dom_sf"/>
</dbReference>
<evidence type="ECO:0008006" key="6">
    <source>
        <dbReference type="Google" id="ProtNLM"/>
    </source>
</evidence>
<evidence type="ECO:0000256" key="4">
    <source>
        <dbReference type="SAM" id="MobiDB-lite"/>
    </source>
</evidence>
<dbReference type="PROSITE" id="PS00678">
    <property type="entry name" value="WD_REPEATS_1"/>
    <property type="match status" value="1"/>
</dbReference>
<feature type="region of interest" description="Disordered" evidence="4">
    <location>
        <begin position="825"/>
        <end position="844"/>
    </location>
</feature>
<dbReference type="Pfam" id="PF00400">
    <property type="entry name" value="WD40"/>
    <property type="match status" value="2"/>
</dbReference>
<reference evidence="5" key="1">
    <citation type="submission" date="2017-05" db="UniProtKB">
        <authorList>
            <consortium name="EnsemblMetazoa"/>
        </authorList>
    </citation>
    <scope>IDENTIFICATION</scope>
</reference>
<dbReference type="STRING" id="400682.A0A1X7U8M3"/>
<dbReference type="OrthoDB" id="338622at2759"/>
<evidence type="ECO:0000313" key="5">
    <source>
        <dbReference type="EnsemblMetazoa" id="Aqu2.1.24008_001"/>
    </source>
</evidence>
<keyword evidence="1 3" id="KW-0853">WD repeat</keyword>
<feature type="region of interest" description="Disordered" evidence="4">
    <location>
        <begin position="981"/>
        <end position="1006"/>
    </location>
</feature>
<dbReference type="Gene3D" id="2.130.10.10">
    <property type="entry name" value="YVTN repeat-like/Quinoprotein amine dehydrogenase"/>
    <property type="match status" value="3"/>
</dbReference>
<dbReference type="PROSITE" id="PS50082">
    <property type="entry name" value="WD_REPEATS_2"/>
    <property type="match status" value="1"/>
</dbReference>
<dbReference type="SUPFAM" id="SSF50978">
    <property type="entry name" value="WD40 repeat-like"/>
    <property type="match status" value="3"/>
</dbReference>
<keyword evidence="2" id="KW-0677">Repeat</keyword>
<protein>
    <recommendedName>
        <fullName evidence="6">WD repeat-containing protein 7</fullName>
    </recommendedName>
</protein>
<dbReference type="InParanoid" id="A0A1X7U8M3"/>
<feature type="repeat" description="WD" evidence="3">
    <location>
        <begin position="471"/>
        <end position="518"/>
    </location>
</feature>
<evidence type="ECO:0000256" key="3">
    <source>
        <dbReference type="PROSITE-ProRule" id="PRU00221"/>
    </source>
</evidence>
<dbReference type="PANTHER" id="PTHR44099:SF4">
    <property type="entry name" value="RABCONNECTIN-3B, ISOFORM A"/>
    <property type="match status" value="1"/>
</dbReference>
<feature type="compositionally biased region" description="Acidic residues" evidence="4">
    <location>
        <begin position="831"/>
        <end position="842"/>
    </location>
</feature>
<evidence type="ECO:0000256" key="1">
    <source>
        <dbReference type="ARBA" id="ARBA00022574"/>
    </source>
</evidence>
<dbReference type="SMART" id="SM00320">
    <property type="entry name" value="WD40"/>
    <property type="match status" value="5"/>
</dbReference>
<name>A0A1X7U8M3_AMPQE</name>
<sequence>MIMSSIHVTVPIVFWGHHPPVHDITCMTRTEEDKGVATGTKTGQICIWDLYRKRINGEFVLCPRLLLLGMQSSILSLAFVKNWSGDRDRIVSLSKNGCIALWDGKDGTCLKTINNLGNGMHYGIKSIARPAIKETLIAVWGQYHNIFILDPNTLEFICALKSSHNPNWISQLCFIPNIDRNDAMIAITVDGTLKVWLIHSNIEMKEMTDLFEERSKALGLSAPLSLTSESIADFSLALVVCRDSWQIYDASDGRMKQLLIHPCELGVNEWINGSFLSYNMVLLWALNGMGYLYELAPHILPGMIDDRDDASMSTSGSMLLATLSPTDSAPSSPSSSFPPSPLSYATLLTHRWGIIGDQYGRLQVWHVESIIRKLHSEEGSAPDFKCHFTGSLSDSWQSPATPCSLIDSVYHSNMAGPSSNITVSLFLTQFGRLICGLSNGDIIVLSATQAATKLLLAKRKFSRAWPQHYFLRGHKRRVTSLLYPCDYSNAYDNNHLLSGGADFSVRLWDLYKGILLHTFAVHGGVVSSIVTCPPDINVRSLSLGHEYSLIQILLFDPQYLINKLQKMEKVVSKPRPVSDVTPHARAFRRYISARKNFNVSEISPSIQRKSGQPDASHASPREQAKALEKIGDAVAGVKSEVIKPEPPDTTINTARLLVSCLHAWNLDNTLDKECEDTLGLVRPSCPVSFGLTSKGGALSLVLPGWGLVKESPAPVHNNPGVAVDDLLLLNQLSETQSAINATLSVHKERSLTVPVSLEEEEGRREEEKDINEEGIQSELLNHVRWQLSRSLTTQHLLTVVSITNTLMNQTWGAHMLATGSGVNRRLASESTESDDGSSDEDDHTLRDNLIRGTWSKVAALHCVMLPERMADYFRPPHLPVLASRFMDPTQAIREAAQALLQSELRRVGVKGRLQLVSHWSSKLHSPSSFKTTHDHRPKSHDEPDYYDVGVTQATPTQQQQMTALVILGMIGAEFNIETKRTPQLQKQAKKSSRKKVESMPPGASASDEFEVLDPQVARQTAKTLEAVLLDRPLQKSSLYSPLRCSAAELMGRGFHLWEKYVNVPSVVMGLLDLSVLPHITATVTSPTGAAPGTLDEKASKKMRAAKFLAETAKRALNLMVLLRPTTVVTAIAKELSLFLGSQHGTPFPHPSLPPLQVGQTPPPNTNGIVSQASVLLPAAKEEMFELVRTILDKCSGHVSSQILDVADIALYCLDQDELKRKNFNDLFPSLTRLPNVSYSLRTKRLAVGAGSGQIGIYDLKQRKTQMINAHSHQVIVLSFSEEGKYLATYSYGDSMLKVWQISTSILSGVINSAPKCIHNWPAISNTTTATNYNYVRIEWTSNKSVVLHMPGGIEYKYSL</sequence>
<organism evidence="5">
    <name type="scientific">Amphimedon queenslandica</name>
    <name type="common">Sponge</name>
    <dbReference type="NCBI Taxonomy" id="400682"/>
    <lineage>
        <taxon>Eukaryota</taxon>
        <taxon>Metazoa</taxon>
        <taxon>Porifera</taxon>
        <taxon>Demospongiae</taxon>
        <taxon>Heteroscleromorpha</taxon>
        <taxon>Haplosclerida</taxon>
        <taxon>Niphatidae</taxon>
        <taxon>Amphimedon</taxon>
    </lineage>
</organism>
<dbReference type="PROSITE" id="PS50294">
    <property type="entry name" value="WD_REPEATS_REGION"/>
    <property type="match status" value="1"/>
</dbReference>
<dbReference type="GO" id="GO:0005737">
    <property type="term" value="C:cytoplasm"/>
    <property type="evidence" value="ECO:0007669"/>
    <property type="project" value="TreeGrafter"/>
</dbReference>
<dbReference type="PANTHER" id="PTHR44099">
    <property type="entry name" value="RABCONNECTIN-3B, ISOFORM A"/>
    <property type="match status" value="1"/>
</dbReference>
<dbReference type="EnsemblMetazoa" id="Aqu2.1.24008_001">
    <property type="protein sequence ID" value="Aqu2.1.24008_001"/>
    <property type="gene ID" value="Aqu2.1.24008"/>
</dbReference>
<evidence type="ECO:0000256" key="2">
    <source>
        <dbReference type="ARBA" id="ARBA00022737"/>
    </source>
</evidence>
<feature type="region of interest" description="Disordered" evidence="4">
    <location>
        <begin position="603"/>
        <end position="624"/>
    </location>
</feature>
<dbReference type="InterPro" id="IPR049916">
    <property type="entry name" value="WDR72-like"/>
</dbReference>
<accession>A0A1X7U8M3</accession>